<keyword evidence="3" id="KW-1185">Reference proteome</keyword>
<accession>A0A437C1R4</accession>
<organism evidence="2 3">
    <name type="scientific">Oryzias javanicus</name>
    <name type="common">Javanese ricefish</name>
    <name type="synonym">Aplocheilus javanicus</name>
    <dbReference type="NCBI Taxonomy" id="123683"/>
    <lineage>
        <taxon>Eukaryota</taxon>
        <taxon>Metazoa</taxon>
        <taxon>Chordata</taxon>
        <taxon>Craniata</taxon>
        <taxon>Vertebrata</taxon>
        <taxon>Euteleostomi</taxon>
        <taxon>Actinopterygii</taxon>
        <taxon>Neopterygii</taxon>
        <taxon>Teleostei</taxon>
        <taxon>Neoteleostei</taxon>
        <taxon>Acanthomorphata</taxon>
        <taxon>Ovalentaria</taxon>
        <taxon>Atherinomorphae</taxon>
        <taxon>Beloniformes</taxon>
        <taxon>Adrianichthyidae</taxon>
        <taxon>Oryziinae</taxon>
        <taxon>Oryzias</taxon>
    </lineage>
</organism>
<evidence type="ECO:0000313" key="2">
    <source>
        <dbReference type="EMBL" id="RVE56675.1"/>
    </source>
</evidence>
<proteinExistence type="predicted"/>
<reference evidence="2 3" key="1">
    <citation type="submission" date="2018-11" db="EMBL/GenBank/DDBJ databases">
        <authorList>
            <person name="Lopez-Roques C."/>
            <person name="Donnadieu C."/>
            <person name="Bouchez O."/>
            <person name="Klopp C."/>
            <person name="Cabau C."/>
            <person name="Zahm M."/>
        </authorList>
    </citation>
    <scope>NUCLEOTIDE SEQUENCE [LARGE SCALE GENOMIC DNA]</scope>
    <source>
        <strain evidence="2">RS831</strain>
        <tissue evidence="2">Whole body</tissue>
    </source>
</reference>
<gene>
    <name evidence="2" type="ORF">OJAV_G00222990</name>
</gene>
<evidence type="ECO:0000256" key="1">
    <source>
        <dbReference type="SAM" id="MobiDB-lite"/>
    </source>
</evidence>
<feature type="compositionally biased region" description="Low complexity" evidence="1">
    <location>
        <begin position="92"/>
        <end position="101"/>
    </location>
</feature>
<evidence type="ECO:0000313" key="3">
    <source>
        <dbReference type="Proteomes" id="UP000283210"/>
    </source>
</evidence>
<dbReference type="Proteomes" id="UP000283210">
    <property type="component" value="Chromosome 23"/>
</dbReference>
<reference evidence="2 3" key="2">
    <citation type="submission" date="2019-01" db="EMBL/GenBank/DDBJ databases">
        <title>A chromosome length genome reference of the Java medaka (oryzias javanicus).</title>
        <authorList>
            <person name="Herpin A."/>
            <person name="Takehana Y."/>
            <person name="Naruse K."/>
            <person name="Ansai S."/>
            <person name="Kawaguchi M."/>
        </authorList>
    </citation>
    <scope>NUCLEOTIDE SEQUENCE [LARGE SCALE GENOMIC DNA]</scope>
    <source>
        <strain evidence="2">RS831</strain>
        <tissue evidence="2">Whole body</tissue>
    </source>
</reference>
<protein>
    <submittedName>
        <fullName evidence="2">Uncharacterized protein</fullName>
    </submittedName>
</protein>
<dbReference type="AlphaFoldDB" id="A0A437C1R4"/>
<name>A0A437C1R4_ORYJA</name>
<feature type="region of interest" description="Disordered" evidence="1">
    <location>
        <begin position="58"/>
        <end position="114"/>
    </location>
</feature>
<dbReference type="EMBL" id="CM012459">
    <property type="protein sequence ID" value="RVE56675.1"/>
    <property type="molecule type" value="Genomic_DNA"/>
</dbReference>
<sequence length="123" mass="13313">MSFNPLNGLQVLVQLPPVLIHTPNPRAHCACAFKSALRSPARRSDDAMGSFYRGDLISYGSGGPRLPPSLSASSSRLRRRRLTRRDPRQARAAEAAVTVRTEPGRTGPGGHFLTPFIRHGAAT</sequence>